<reference evidence="14" key="3">
    <citation type="journal article" date="2016" name="Gigascience">
        <title>De novo construction of an expanded transcriptome assembly for the western tarnished plant bug, Lygus hesperus.</title>
        <authorList>
            <person name="Tassone E.E."/>
            <person name="Geib S.M."/>
            <person name="Hall B."/>
            <person name="Fabrick J.A."/>
            <person name="Brent C.S."/>
            <person name="Hull J.J."/>
        </authorList>
    </citation>
    <scope>NUCLEOTIDE SEQUENCE</scope>
</reference>
<dbReference type="CDD" id="cd00190">
    <property type="entry name" value="Tryp_SPc"/>
    <property type="match status" value="1"/>
</dbReference>
<keyword evidence="3 11" id="KW-0732">Signal</keyword>
<evidence type="ECO:0000313" key="15">
    <source>
        <dbReference type="EMBL" id="JAQ17762.1"/>
    </source>
</evidence>
<keyword evidence="2 9" id="KW-0645">Protease</keyword>
<feature type="domain" description="Peptidase S1" evidence="12">
    <location>
        <begin position="140"/>
        <end position="386"/>
    </location>
</feature>
<protein>
    <submittedName>
        <fullName evidence="13">Serine protease snake</fullName>
    </submittedName>
</protein>
<evidence type="ECO:0000256" key="9">
    <source>
        <dbReference type="RuleBase" id="RU363034"/>
    </source>
</evidence>
<gene>
    <name evidence="13" type="primary">snk_12</name>
    <name evidence="14" type="synonym">snk_16</name>
    <name evidence="15" type="synonym">snk_18</name>
    <name evidence="13" type="ORF">CM83_74625</name>
    <name evidence="14" type="ORF">g.74353</name>
    <name evidence="15" type="ORF">g.74354</name>
</gene>
<keyword evidence="7" id="KW-0325">Glycoprotein</keyword>
<dbReference type="InterPro" id="IPR001254">
    <property type="entry name" value="Trypsin_dom"/>
</dbReference>
<evidence type="ECO:0000256" key="7">
    <source>
        <dbReference type="ARBA" id="ARBA00023180"/>
    </source>
</evidence>
<evidence type="ECO:0000256" key="6">
    <source>
        <dbReference type="ARBA" id="ARBA00023157"/>
    </source>
</evidence>
<dbReference type="SMART" id="SM00020">
    <property type="entry name" value="Tryp_SPc"/>
    <property type="match status" value="1"/>
</dbReference>
<dbReference type="GO" id="GO:0005576">
    <property type="term" value="C:extracellular region"/>
    <property type="evidence" value="ECO:0007669"/>
    <property type="project" value="UniProtKB-SubCell"/>
</dbReference>
<dbReference type="PROSITE" id="PS00135">
    <property type="entry name" value="TRYPSIN_SER"/>
    <property type="match status" value="1"/>
</dbReference>
<dbReference type="InterPro" id="IPR051487">
    <property type="entry name" value="Ser/Thr_Proteases_Immune/Dev"/>
</dbReference>
<feature type="chain" id="PRO_5007390163" evidence="11">
    <location>
        <begin position="17"/>
        <end position="389"/>
    </location>
</feature>
<reference evidence="13" key="2">
    <citation type="submission" date="2014-07" db="EMBL/GenBank/DDBJ databases">
        <authorList>
            <person name="Hull J."/>
        </authorList>
    </citation>
    <scope>NUCLEOTIDE SEQUENCE</scope>
</reference>
<evidence type="ECO:0000256" key="11">
    <source>
        <dbReference type="SAM" id="SignalP"/>
    </source>
</evidence>
<dbReference type="EMBL" id="GDHC01009470">
    <property type="protein sequence ID" value="JAQ09159.1"/>
    <property type="molecule type" value="Transcribed_RNA"/>
</dbReference>
<dbReference type="SUPFAM" id="SSF50494">
    <property type="entry name" value="Trypsin-like serine proteases"/>
    <property type="match status" value="1"/>
</dbReference>
<dbReference type="PROSITE" id="PS00134">
    <property type="entry name" value="TRYPSIN_HIS"/>
    <property type="match status" value="1"/>
</dbReference>
<organism evidence="13">
    <name type="scientific">Lygus hesperus</name>
    <name type="common">Western plant bug</name>
    <dbReference type="NCBI Taxonomy" id="30085"/>
    <lineage>
        <taxon>Eukaryota</taxon>
        <taxon>Metazoa</taxon>
        <taxon>Ecdysozoa</taxon>
        <taxon>Arthropoda</taxon>
        <taxon>Hexapoda</taxon>
        <taxon>Insecta</taxon>
        <taxon>Pterygota</taxon>
        <taxon>Neoptera</taxon>
        <taxon>Paraneoptera</taxon>
        <taxon>Hemiptera</taxon>
        <taxon>Heteroptera</taxon>
        <taxon>Panheteroptera</taxon>
        <taxon>Cimicomorpha</taxon>
        <taxon>Miridae</taxon>
        <taxon>Mirini</taxon>
        <taxon>Lygus</taxon>
    </lineage>
</organism>
<dbReference type="Gene3D" id="2.40.10.10">
    <property type="entry name" value="Trypsin-like serine proteases"/>
    <property type="match status" value="2"/>
</dbReference>
<evidence type="ECO:0000256" key="4">
    <source>
        <dbReference type="ARBA" id="ARBA00022801"/>
    </source>
</evidence>
<dbReference type="FunFam" id="2.40.10.10:FF:000028">
    <property type="entry name" value="Serine protease easter"/>
    <property type="match status" value="1"/>
</dbReference>
<evidence type="ECO:0000256" key="10">
    <source>
        <dbReference type="SAM" id="MobiDB-lite"/>
    </source>
</evidence>
<dbReference type="AlphaFoldDB" id="A0A0A9YUF2"/>
<dbReference type="PANTHER" id="PTHR24256">
    <property type="entry name" value="TRYPTASE-RELATED"/>
    <property type="match status" value="1"/>
</dbReference>
<dbReference type="FunFam" id="2.40.10.10:FF:000036">
    <property type="entry name" value="Trypsin beta"/>
    <property type="match status" value="1"/>
</dbReference>
<evidence type="ECO:0000256" key="8">
    <source>
        <dbReference type="ARBA" id="ARBA00024195"/>
    </source>
</evidence>
<comment type="similarity">
    <text evidence="8">Belongs to the peptidase S1 family. CLIP subfamily.</text>
</comment>
<evidence type="ECO:0000256" key="2">
    <source>
        <dbReference type="ARBA" id="ARBA00022670"/>
    </source>
</evidence>
<evidence type="ECO:0000313" key="14">
    <source>
        <dbReference type="EMBL" id="JAQ09159.1"/>
    </source>
</evidence>
<feature type="signal peptide" evidence="11">
    <location>
        <begin position="1"/>
        <end position="16"/>
    </location>
</feature>
<evidence type="ECO:0000256" key="3">
    <source>
        <dbReference type="ARBA" id="ARBA00022729"/>
    </source>
</evidence>
<keyword evidence="6" id="KW-1015">Disulfide bond</keyword>
<dbReference type="GO" id="GO:0004252">
    <property type="term" value="F:serine-type endopeptidase activity"/>
    <property type="evidence" value="ECO:0007669"/>
    <property type="project" value="InterPro"/>
</dbReference>
<keyword evidence="5 9" id="KW-0720">Serine protease</keyword>
<dbReference type="InterPro" id="IPR043504">
    <property type="entry name" value="Peptidase_S1_PA_chymotrypsin"/>
</dbReference>
<evidence type="ECO:0000256" key="5">
    <source>
        <dbReference type="ARBA" id="ARBA00022825"/>
    </source>
</evidence>
<dbReference type="PROSITE" id="PS50240">
    <property type="entry name" value="TRYPSIN_DOM"/>
    <property type="match status" value="1"/>
</dbReference>
<dbReference type="InterPro" id="IPR009003">
    <property type="entry name" value="Peptidase_S1_PA"/>
</dbReference>
<dbReference type="Pfam" id="PF00089">
    <property type="entry name" value="Trypsin"/>
    <property type="match status" value="1"/>
</dbReference>
<dbReference type="PRINTS" id="PR00722">
    <property type="entry name" value="CHYMOTRYPSIN"/>
</dbReference>
<proteinExistence type="inferred from homology"/>
<evidence type="ECO:0000259" key="12">
    <source>
        <dbReference type="PROSITE" id="PS50240"/>
    </source>
</evidence>
<dbReference type="InterPro" id="IPR001314">
    <property type="entry name" value="Peptidase_S1A"/>
</dbReference>
<reference evidence="13" key="1">
    <citation type="journal article" date="2014" name="PLoS ONE">
        <title>Transcriptome-Based Identification of ABC Transporters in the Western Tarnished Plant Bug Lygus hesperus.</title>
        <authorList>
            <person name="Hull J.J."/>
            <person name="Chaney K."/>
            <person name="Geib S.M."/>
            <person name="Fabrick J.A."/>
            <person name="Brent C.S."/>
            <person name="Walsh D."/>
            <person name="Lavine L.C."/>
        </authorList>
    </citation>
    <scope>NUCLEOTIDE SEQUENCE</scope>
</reference>
<keyword evidence="4 9" id="KW-0378">Hydrolase</keyword>
<accession>A0A0A9YUF2</accession>
<name>A0A0A9YUF2_LYGHE</name>
<evidence type="ECO:0000256" key="1">
    <source>
        <dbReference type="ARBA" id="ARBA00004239"/>
    </source>
</evidence>
<dbReference type="InterPro" id="IPR033116">
    <property type="entry name" value="TRYPSIN_SER"/>
</dbReference>
<sequence>MISSVLTLWVVAGALGAEYLEEGDSCGSSWMCKKLSECSSARQDLSAGRSPRICSFQGMLPIVCCRPEEGSVVTDNVVERWPPETTTTRRPRPSSKKSISQRKCEEYAAFVFTMEQVPTLSFDPQVVKKDECRRIEEPLIVGGKDAKAREFPHMTQIGYDNVRNNEIAWLCGGSLISERWVLSAAHCTNPDRKGPAKYARIGDLDTLSDTDGAKPELLDIVRRVNHPGYKGVQLYNDIALYKLARNVNLSPYIRPLCLPVSRNDDLSPSAIATGWGHTEWNGRSTNKLQKVTLDIVDGRTCNESYNDVRAQLPAGISNSLMLCANAEGKDTCQGDSGGPLQIALRTPYCMYSQIGVTSFGRACASGNPGVYTRVSAYIPWIESIVWPDE</sequence>
<dbReference type="InterPro" id="IPR018114">
    <property type="entry name" value="TRYPSIN_HIS"/>
</dbReference>
<dbReference type="GO" id="GO:0006508">
    <property type="term" value="P:proteolysis"/>
    <property type="evidence" value="ECO:0007669"/>
    <property type="project" value="UniProtKB-KW"/>
</dbReference>
<feature type="region of interest" description="Disordered" evidence="10">
    <location>
        <begin position="78"/>
        <end position="100"/>
    </location>
</feature>
<dbReference type="EMBL" id="GDHC01000867">
    <property type="protein sequence ID" value="JAQ17762.1"/>
    <property type="molecule type" value="Transcribed_RNA"/>
</dbReference>
<evidence type="ECO:0000313" key="13">
    <source>
        <dbReference type="EMBL" id="JAG34733.1"/>
    </source>
</evidence>
<dbReference type="EMBL" id="GBHO01008871">
    <property type="protein sequence ID" value="JAG34733.1"/>
    <property type="molecule type" value="Transcribed_RNA"/>
</dbReference>
<comment type="subcellular location">
    <subcellularLocation>
        <location evidence="1">Secreted</location>
        <location evidence="1">Extracellular space</location>
    </subcellularLocation>
</comment>